<dbReference type="RefSeq" id="WP_282217938.1">
    <property type="nucleotide sequence ID" value="NZ_CP118246.1"/>
</dbReference>
<dbReference type="PANTHER" id="PTHR30055">
    <property type="entry name" value="HTH-TYPE TRANSCRIPTIONAL REGULATOR RUTR"/>
    <property type="match status" value="1"/>
</dbReference>
<evidence type="ECO:0000313" key="6">
    <source>
        <dbReference type="EMBL" id="WDR01527.1"/>
    </source>
</evidence>
<dbReference type="InterPro" id="IPR050109">
    <property type="entry name" value="HTH-type_TetR-like_transc_reg"/>
</dbReference>
<evidence type="ECO:0000313" key="7">
    <source>
        <dbReference type="Proteomes" id="UP001220530"/>
    </source>
</evidence>
<dbReference type="Pfam" id="PF00440">
    <property type="entry name" value="TetR_N"/>
    <property type="match status" value="1"/>
</dbReference>
<dbReference type="InterPro" id="IPR009057">
    <property type="entry name" value="Homeodomain-like_sf"/>
</dbReference>
<evidence type="ECO:0000256" key="4">
    <source>
        <dbReference type="PROSITE-ProRule" id="PRU00335"/>
    </source>
</evidence>
<organism evidence="6 7">
    <name type="scientific">Devosia algicola</name>
    <dbReference type="NCBI Taxonomy" id="3026418"/>
    <lineage>
        <taxon>Bacteria</taxon>
        <taxon>Pseudomonadati</taxon>
        <taxon>Pseudomonadota</taxon>
        <taxon>Alphaproteobacteria</taxon>
        <taxon>Hyphomicrobiales</taxon>
        <taxon>Devosiaceae</taxon>
        <taxon>Devosia</taxon>
    </lineage>
</organism>
<keyword evidence="3" id="KW-0804">Transcription</keyword>
<evidence type="ECO:0000259" key="5">
    <source>
        <dbReference type="PROSITE" id="PS50977"/>
    </source>
</evidence>
<evidence type="ECO:0000256" key="1">
    <source>
        <dbReference type="ARBA" id="ARBA00023015"/>
    </source>
</evidence>
<protein>
    <submittedName>
        <fullName evidence="6">TetR/AcrR family transcriptional regulator</fullName>
    </submittedName>
</protein>
<dbReference type="InterPro" id="IPR036271">
    <property type="entry name" value="Tet_transcr_reg_TetR-rel_C_sf"/>
</dbReference>
<dbReference type="PROSITE" id="PS50977">
    <property type="entry name" value="HTH_TETR_2"/>
    <property type="match status" value="1"/>
</dbReference>
<name>A0ABY7YK18_9HYPH</name>
<reference evidence="6 7" key="1">
    <citation type="submission" date="2023-02" db="EMBL/GenBank/DDBJ databases">
        <title>Devosia algicola sp. nov., isolated from the phycosphere of marine algae.</title>
        <authorList>
            <person name="Kim J.M."/>
            <person name="Lee J.K."/>
            <person name="Choi B.J."/>
            <person name="Bayburt H."/>
            <person name="Jeon C.O."/>
        </authorList>
    </citation>
    <scope>NUCLEOTIDE SEQUENCE [LARGE SCALE GENOMIC DNA]</scope>
    <source>
        <strain evidence="6 7">G20-9</strain>
    </source>
</reference>
<evidence type="ECO:0000256" key="3">
    <source>
        <dbReference type="ARBA" id="ARBA00023163"/>
    </source>
</evidence>
<dbReference type="Gene3D" id="1.10.357.10">
    <property type="entry name" value="Tetracycline Repressor, domain 2"/>
    <property type="match status" value="1"/>
</dbReference>
<keyword evidence="1" id="KW-0805">Transcription regulation</keyword>
<dbReference type="PANTHER" id="PTHR30055:SF234">
    <property type="entry name" value="HTH-TYPE TRANSCRIPTIONAL REGULATOR BETI"/>
    <property type="match status" value="1"/>
</dbReference>
<evidence type="ECO:0000256" key="2">
    <source>
        <dbReference type="ARBA" id="ARBA00023125"/>
    </source>
</evidence>
<feature type="domain" description="HTH tetR-type" evidence="5">
    <location>
        <begin position="17"/>
        <end position="77"/>
    </location>
</feature>
<feature type="DNA-binding region" description="H-T-H motif" evidence="4">
    <location>
        <begin position="40"/>
        <end position="59"/>
    </location>
</feature>
<dbReference type="InterPro" id="IPR001647">
    <property type="entry name" value="HTH_TetR"/>
</dbReference>
<dbReference type="Pfam" id="PF16859">
    <property type="entry name" value="TetR_C_11"/>
    <property type="match status" value="1"/>
</dbReference>
<gene>
    <name evidence="6" type="ORF">PSQ19_12075</name>
</gene>
<sequence>MSVNKETGQPKFRRRADDRPDEVLDAAMELFTAQGFANTKVEQIARLAGLSKGAVYLYFPSKQAIIEALVRRAVTPVAERAMAHARAFAGDPRLGISATLRQLAHGLVDAKMLAIPKMVVREAAQVPELAQMYRREVLDRVLPAIAMLIQRGIDDGYFRPVDADLTLRSLIGPILVHLMLADVFDITPPEGLAFDRLIENHLSILFDGLSVSGKAGAR</sequence>
<dbReference type="Proteomes" id="UP001220530">
    <property type="component" value="Chromosome"/>
</dbReference>
<accession>A0ABY7YK18</accession>
<dbReference type="SUPFAM" id="SSF48498">
    <property type="entry name" value="Tetracyclin repressor-like, C-terminal domain"/>
    <property type="match status" value="1"/>
</dbReference>
<proteinExistence type="predicted"/>
<keyword evidence="7" id="KW-1185">Reference proteome</keyword>
<dbReference type="PRINTS" id="PR00455">
    <property type="entry name" value="HTHTETR"/>
</dbReference>
<dbReference type="EMBL" id="CP118246">
    <property type="protein sequence ID" value="WDR01527.1"/>
    <property type="molecule type" value="Genomic_DNA"/>
</dbReference>
<keyword evidence="2 4" id="KW-0238">DNA-binding</keyword>
<dbReference type="InterPro" id="IPR011075">
    <property type="entry name" value="TetR_C"/>
</dbReference>
<dbReference type="SUPFAM" id="SSF46689">
    <property type="entry name" value="Homeodomain-like"/>
    <property type="match status" value="1"/>
</dbReference>